<keyword evidence="3" id="KW-0288">FMN</keyword>
<comment type="caution">
    <text evidence="8">The sequence shown here is derived from an EMBL/GenBank/DDBJ whole genome shotgun (WGS) entry which is preliminary data.</text>
</comment>
<dbReference type="Pfam" id="PF00724">
    <property type="entry name" value="Oxidored_FMN"/>
    <property type="match status" value="1"/>
</dbReference>
<dbReference type="Proteomes" id="UP000295805">
    <property type="component" value="Unassembled WGS sequence"/>
</dbReference>
<dbReference type="SUPFAM" id="SSF51395">
    <property type="entry name" value="FMN-linked oxidoreductases"/>
    <property type="match status" value="1"/>
</dbReference>
<dbReference type="InterPro" id="IPR044152">
    <property type="entry name" value="YqjM-like"/>
</dbReference>
<accession>A0A4R3ZMS7</accession>
<dbReference type="GO" id="GO:0010181">
    <property type="term" value="F:FMN binding"/>
    <property type="evidence" value="ECO:0007669"/>
    <property type="project" value="InterPro"/>
</dbReference>
<dbReference type="GO" id="GO:0050661">
    <property type="term" value="F:NADP binding"/>
    <property type="evidence" value="ECO:0007669"/>
    <property type="project" value="InterPro"/>
</dbReference>
<dbReference type="Gene3D" id="3.20.20.70">
    <property type="entry name" value="Aldolase class I"/>
    <property type="match status" value="1"/>
</dbReference>
<organism evidence="8 9">
    <name type="scientific">Dietzia cinnamea</name>
    <dbReference type="NCBI Taxonomy" id="321318"/>
    <lineage>
        <taxon>Bacteria</taxon>
        <taxon>Bacillati</taxon>
        <taxon>Actinomycetota</taxon>
        <taxon>Actinomycetes</taxon>
        <taxon>Mycobacteriales</taxon>
        <taxon>Dietziaceae</taxon>
        <taxon>Dietzia</taxon>
    </lineage>
</organism>
<dbReference type="InterPro" id="IPR013785">
    <property type="entry name" value="Aldolase_TIM"/>
</dbReference>
<keyword evidence="6" id="KW-0812">Transmembrane</keyword>
<evidence type="ECO:0000256" key="3">
    <source>
        <dbReference type="ARBA" id="ARBA00022643"/>
    </source>
</evidence>
<evidence type="ECO:0000256" key="6">
    <source>
        <dbReference type="SAM" id="Phobius"/>
    </source>
</evidence>
<proteinExistence type="predicted"/>
<evidence type="ECO:0000256" key="5">
    <source>
        <dbReference type="ARBA" id="ARBA00023002"/>
    </source>
</evidence>
<evidence type="ECO:0000313" key="8">
    <source>
        <dbReference type="EMBL" id="TCW19364.1"/>
    </source>
</evidence>
<evidence type="ECO:0000256" key="4">
    <source>
        <dbReference type="ARBA" id="ARBA00022857"/>
    </source>
</evidence>
<feature type="domain" description="NADH:flavin oxidoreductase/NADH oxidase N-terminal" evidence="7">
    <location>
        <begin position="4"/>
        <end position="92"/>
    </location>
</feature>
<keyword evidence="5" id="KW-0560">Oxidoreductase</keyword>
<protein>
    <submittedName>
        <fullName evidence="8">NADH:flavin oxidoreductase/NADH oxidase family protein</fullName>
    </submittedName>
</protein>
<keyword evidence="6" id="KW-1133">Transmembrane helix</keyword>
<feature type="transmembrane region" description="Helical" evidence="6">
    <location>
        <begin position="92"/>
        <end position="110"/>
    </location>
</feature>
<feature type="transmembrane region" description="Helical" evidence="6">
    <location>
        <begin position="34"/>
        <end position="57"/>
    </location>
</feature>
<dbReference type="EMBL" id="SMCX01000041">
    <property type="protein sequence ID" value="TCW19364.1"/>
    <property type="molecule type" value="Genomic_DNA"/>
</dbReference>
<evidence type="ECO:0000256" key="2">
    <source>
        <dbReference type="ARBA" id="ARBA00022630"/>
    </source>
</evidence>
<evidence type="ECO:0000259" key="7">
    <source>
        <dbReference type="Pfam" id="PF00724"/>
    </source>
</evidence>
<dbReference type="AlphaFoldDB" id="A0A4R3ZMS7"/>
<keyword evidence="6" id="KW-0472">Membrane</keyword>
<evidence type="ECO:0000313" key="9">
    <source>
        <dbReference type="Proteomes" id="UP000295805"/>
    </source>
</evidence>
<evidence type="ECO:0000256" key="1">
    <source>
        <dbReference type="ARBA" id="ARBA00001917"/>
    </source>
</evidence>
<dbReference type="GO" id="GO:0003959">
    <property type="term" value="F:NADPH dehydrogenase activity"/>
    <property type="evidence" value="ECO:0007669"/>
    <property type="project" value="InterPro"/>
</dbReference>
<comment type="cofactor">
    <cofactor evidence="1">
        <name>FMN</name>
        <dbReference type="ChEBI" id="CHEBI:58210"/>
    </cofactor>
</comment>
<sequence length="113" mass="12200">METPNRIVLRAMDMNVSEDGEIEQREIDHYVARAAGGAGLIITGACAIAFPVGAASLKEPGLSDDKYIPGLKALADAVHAAGSKLCPDFHKLTLFCWLGFRFALVGRVLCWRL</sequence>
<keyword evidence="4" id="KW-0521">NADP</keyword>
<keyword evidence="2" id="KW-0285">Flavoprotein</keyword>
<gene>
    <name evidence="8" type="ORF">EDD19_14121</name>
</gene>
<name>A0A4R3ZMS7_9ACTN</name>
<reference evidence="8 9" key="1">
    <citation type="submission" date="2019-03" db="EMBL/GenBank/DDBJ databases">
        <title>Root nodule microbial communities of legume samples collected from USA, Mexico and Botswana.</title>
        <authorList>
            <person name="Hirsch A."/>
        </authorList>
    </citation>
    <scope>NUCLEOTIDE SEQUENCE [LARGE SCALE GENOMIC DNA]</scope>
    <source>
        <strain evidence="8 9">55</strain>
    </source>
</reference>
<dbReference type="PANTHER" id="PTHR43303:SF4">
    <property type="entry name" value="NADPH DEHYDROGENASE C23G7.10C-RELATED"/>
    <property type="match status" value="1"/>
</dbReference>
<dbReference type="InterPro" id="IPR001155">
    <property type="entry name" value="OxRdtase_FMN_N"/>
</dbReference>
<dbReference type="PANTHER" id="PTHR43303">
    <property type="entry name" value="NADPH DEHYDROGENASE C23G7.10C-RELATED"/>
    <property type="match status" value="1"/>
</dbReference>